<evidence type="ECO:0000313" key="3">
    <source>
        <dbReference type="EMBL" id="ASI13856.1"/>
    </source>
</evidence>
<reference evidence="3 4" key="1">
    <citation type="journal article" date="2017" name="Nat. Commun.">
        <title>'ARMAN' archaea depend on association with euryarchaeal host in culture and in situ.</title>
        <authorList>
            <person name="Golyshina O."/>
            <person name="Toshchakov S."/>
            <person name="Makarova K."/>
            <person name="Gavrilov S."/>
            <person name="Korzhenkov A."/>
            <person name="La Cono V."/>
            <person name="Arcadi E."/>
            <person name="Nechitaylo T."/>
            <person name="Ferrer M."/>
            <person name="Kublanov I."/>
            <person name="Wolf Y."/>
            <person name="Yakimov M."/>
            <person name="Golyshin P."/>
            <person name="Slesarev A."/>
            <person name="Kozyavkin S."/>
        </authorList>
    </citation>
    <scope>NUCLEOTIDE SEQUENCE [LARGE SCALE GENOMIC DNA]</scope>
    <source>
        <strain evidence="3 4">Mia14</strain>
    </source>
</reference>
<evidence type="ECO:0000313" key="4">
    <source>
        <dbReference type="Proteomes" id="UP000197679"/>
    </source>
</evidence>
<feature type="transmembrane region" description="Helical" evidence="2">
    <location>
        <begin position="94"/>
        <end position="118"/>
    </location>
</feature>
<dbReference type="Proteomes" id="UP000197679">
    <property type="component" value="Chromosome"/>
</dbReference>
<feature type="transmembrane region" description="Helical" evidence="2">
    <location>
        <begin position="67"/>
        <end position="88"/>
    </location>
</feature>
<organism evidence="3 4">
    <name type="scientific">Candidatus Mancarchaeum acidiphilum</name>
    <dbReference type="NCBI Taxonomy" id="1920749"/>
    <lineage>
        <taxon>Archaea</taxon>
        <taxon>Candidatus Micrarchaeota</taxon>
        <taxon>Candidatus Mancarchaeum</taxon>
    </lineage>
</organism>
<accession>A0A218NN14</accession>
<proteinExistence type="predicted"/>
<dbReference type="GeneID" id="33314100"/>
<name>A0A218NN14_9ARCH</name>
<keyword evidence="4" id="KW-1185">Reference proteome</keyword>
<dbReference type="EMBL" id="CP019964">
    <property type="protein sequence ID" value="ASI13856.1"/>
    <property type="molecule type" value="Genomic_DNA"/>
</dbReference>
<keyword evidence="2" id="KW-0472">Membrane</keyword>
<protein>
    <submittedName>
        <fullName evidence="3">Membrane protein</fullName>
    </submittedName>
</protein>
<evidence type="ECO:0000256" key="1">
    <source>
        <dbReference type="SAM" id="MobiDB-lite"/>
    </source>
</evidence>
<dbReference type="AlphaFoldDB" id="A0A218NN14"/>
<dbReference type="RefSeq" id="WP_088820128.1">
    <property type="nucleotide sequence ID" value="NZ_CP019964.1"/>
</dbReference>
<gene>
    <name evidence="3" type="ORF">Mia14_0543</name>
</gene>
<keyword evidence="2" id="KW-0812">Transmembrane</keyword>
<evidence type="ECO:0000256" key="2">
    <source>
        <dbReference type="SAM" id="Phobius"/>
    </source>
</evidence>
<feature type="compositionally biased region" description="Low complexity" evidence="1">
    <location>
        <begin position="10"/>
        <end position="20"/>
    </location>
</feature>
<feature type="region of interest" description="Disordered" evidence="1">
    <location>
        <begin position="1"/>
        <end position="20"/>
    </location>
</feature>
<dbReference type="KEGG" id="marh:Mia14_0543"/>
<sequence>MELSKEHDNSTNAQNAAASSPGEGIVIKEIPPSADLPFTLDKGEKIIYYAKPDKDIYVHNLTSSVKYVVGIALLILALLIIGFIFFIIESLIGLVNAAIYSIAVIIIMLLIEFLAAYFTKKSALFGYQYQNYWITTKRLIRQVGITTVISQALDVMPLDTVSEVEIRDLHLSKMFQEGWTVIAHPIAFTGYMSSSGQAYGGQSLIRAFPHMTKEQAEEFKKYLVYERDLNNPNLTNS</sequence>
<keyword evidence="2" id="KW-1133">Transmembrane helix</keyword>